<evidence type="ECO:0000256" key="1">
    <source>
        <dbReference type="SAM" id="MobiDB-lite"/>
    </source>
</evidence>
<dbReference type="AlphaFoldDB" id="A0A9K3KJ25"/>
<dbReference type="EMBL" id="JAGRRH010000023">
    <property type="protein sequence ID" value="KAG7344630.1"/>
    <property type="molecule type" value="Genomic_DNA"/>
</dbReference>
<comment type="caution">
    <text evidence="2">The sequence shown here is derived from an EMBL/GenBank/DDBJ whole genome shotgun (WGS) entry which is preliminary data.</text>
</comment>
<reference evidence="2" key="1">
    <citation type="journal article" date="2021" name="Sci. Rep.">
        <title>Diploid genomic architecture of Nitzschia inconspicua, an elite biomass production diatom.</title>
        <authorList>
            <person name="Oliver A."/>
            <person name="Podell S."/>
            <person name="Pinowska A."/>
            <person name="Traller J.C."/>
            <person name="Smith S.R."/>
            <person name="McClure R."/>
            <person name="Beliaev A."/>
            <person name="Bohutskyi P."/>
            <person name="Hill E.A."/>
            <person name="Rabines A."/>
            <person name="Zheng H."/>
            <person name="Allen L.Z."/>
            <person name="Kuo A."/>
            <person name="Grigoriev I.V."/>
            <person name="Allen A.E."/>
            <person name="Hazlebeck D."/>
            <person name="Allen E.E."/>
        </authorList>
    </citation>
    <scope>NUCLEOTIDE SEQUENCE</scope>
    <source>
        <strain evidence="2">Hildebrandi</strain>
    </source>
</reference>
<evidence type="ECO:0000313" key="2">
    <source>
        <dbReference type="EMBL" id="KAG7344630.1"/>
    </source>
</evidence>
<sequence>MNHRISHHRHDSFSSTGNPDVSGFILREDRKLQQQSYYIEDDEGRSMAEPQHQLQSFEEQQYEHACKIWFQVPRGMAEREFRALSPNEREQVWADLTGHELLSKVQERLAQFDKSPSETQSLVRKLHKQLTNHLPNNQNQEGGGSDMDALAIALQNSPSYVVNVSTLTKFLTCQEWKVEAAYQMMKLHFQIKQTLFGNDLLGKDITLEDLDDRTLQCIECGAYQYSYYNRDRAGRAFSLLNLSNLKHHPQNFTSVEISRALFFQDMVLSNDESVHRLGVVRLCYFDSHQGYYHHHRGPDYELIRVCGKVLSGMPIRTVAFYIIITAEMDSPWLKASDVIVVLVNAFLRARTRIIQGSFMENMYTLMCLGIPTDRHFPVEIDGNPKTDKLYKWLKRRRVLERKQRSLQLGKCIEISRRHQ</sequence>
<reference evidence="2" key="2">
    <citation type="submission" date="2021-04" db="EMBL/GenBank/DDBJ databases">
        <authorList>
            <person name="Podell S."/>
        </authorList>
    </citation>
    <scope>NUCLEOTIDE SEQUENCE</scope>
    <source>
        <strain evidence="2">Hildebrandi</strain>
    </source>
</reference>
<dbReference type="Proteomes" id="UP000693970">
    <property type="component" value="Unassembled WGS sequence"/>
</dbReference>
<evidence type="ECO:0000313" key="3">
    <source>
        <dbReference type="EMBL" id="KAG7370468.1"/>
    </source>
</evidence>
<feature type="region of interest" description="Disordered" evidence="1">
    <location>
        <begin position="1"/>
        <end position="20"/>
    </location>
</feature>
<evidence type="ECO:0000313" key="4">
    <source>
        <dbReference type="Proteomes" id="UP000693970"/>
    </source>
</evidence>
<accession>A0A9K3KJ25</accession>
<keyword evidence="4" id="KW-1185">Reference proteome</keyword>
<organism evidence="2 4">
    <name type="scientific">Nitzschia inconspicua</name>
    <dbReference type="NCBI Taxonomy" id="303405"/>
    <lineage>
        <taxon>Eukaryota</taxon>
        <taxon>Sar</taxon>
        <taxon>Stramenopiles</taxon>
        <taxon>Ochrophyta</taxon>
        <taxon>Bacillariophyta</taxon>
        <taxon>Bacillariophyceae</taxon>
        <taxon>Bacillariophycidae</taxon>
        <taxon>Bacillariales</taxon>
        <taxon>Bacillariaceae</taxon>
        <taxon>Nitzschia</taxon>
    </lineage>
</organism>
<protein>
    <submittedName>
        <fullName evidence="2">Uncharacterized protein</fullName>
    </submittedName>
</protein>
<feature type="compositionally biased region" description="Basic residues" evidence="1">
    <location>
        <begin position="1"/>
        <end position="10"/>
    </location>
</feature>
<dbReference type="EMBL" id="JAGRRH010000004">
    <property type="protein sequence ID" value="KAG7370468.1"/>
    <property type="molecule type" value="Genomic_DNA"/>
</dbReference>
<name>A0A9K3KJ25_9STRA</name>
<proteinExistence type="predicted"/>
<gene>
    <name evidence="3" type="ORF">IV203_019038</name>
    <name evidence="2" type="ORF">IV203_022638</name>
</gene>